<protein>
    <submittedName>
        <fullName evidence="3">EXPERA domain-containing protein</fullName>
    </submittedName>
</protein>
<evidence type="ECO:0000256" key="1">
    <source>
        <dbReference type="SAM" id="Phobius"/>
    </source>
</evidence>
<name>A0A0M3HST4_ASCLU</name>
<dbReference type="WBParaSite" id="ALUE_0000558601-mRNA-1">
    <property type="protein sequence ID" value="ALUE_0000558601-mRNA-1"/>
    <property type="gene ID" value="ALUE_0000558601"/>
</dbReference>
<feature type="transmembrane region" description="Helical" evidence="1">
    <location>
        <begin position="146"/>
        <end position="167"/>
    </location>
</feature>
<reference evidence="3" key="1">
    <citation type="submission" date="2017-02" db="UniProtKB">
        <authorList>
            <consortium name="WormBaseParasite"/>
        </authorList>
    </citation>
    <scope>IDENTIFICATION</scope>
</reference>
<dbReference type="AlphaFoldDB" id="A0A0M3HST4"/>
<organism evidence="2 3">
    <name type="scientific">Ascaris lumbricoides</name>
    <name type="common">Giant roundworm</name>
    <dbReference type="NCBI Taxonomy" id="6252"/>
    <lineage>
        <taxon>Eukaryota</taxon>
        <taxon>Metazoa</taxon>
        <taxon>Ecdysozoa</taxon>
        <taxon>Nematoda</taxon>
        <taxon>Chromadorea</taxon>
        <taxon>Rhabditida</taxon>
        <taxon>Spirurina</taxon>
        <taxon>Ascaridomorpha</taxon>
        <taxon>Ascaridoidea</taxon>
        <taxon>Ascarididae</taxon>
        <taxon>Ascaris</taxon>
    </lineage>
</organism>
<evidence type="ECO:0000313" key="2">
    <source>
        <dbReference type="Proteomes" id="UP000036681"/>
    </source>
</evidence>
<dbReference type="PANTHER" id="PTHR40288">
    <property type="entry name" value="PROTEIN CBG16535-RELATED"/>
    <property type="match status" value="1"/>
</dbReference>
<feature type="transmembrane region" description="Helical" evidence="1">
    <location>
        <begin position="66"/>
        <end position="88"/>
    </location>
</feature>
<keyword evidence="2" id="KW-1185">Reference proteome</keyword>
<keyword evidence="1" id="KW-0812">Transmembrane</keyword>
<accession>A0A0M3HST4</accession>
<feature type="transmembrane region" description="Helical" evidence="1">
    <location>
        <begin position="187"/>
        <end position="208"/>
    </location>
</feature>
<keyword evidence="1" id="KW-1133">Transmembrane helix</keyword>
<evidence type="ECO:0000313" key="3">
    <source>
        <dbReference type="WBParaSite" id="ALUE_0000558601-mRNA-1"/>
    </source>
</evidence>
<keyword evidence="1" id="KW-0472">Membrane</keyword>
<proteinExistence type="predicted"/>
<dbReference type="Proteomes" id="UP000036681">
    <property type="component" value="Unplaced"/>
</dbReference>
<feature type="transmembrane region" description="Helical" evidence="1">
    <location>
        <begin position="118"/>
        <end position="139"/>
    </location>
</feature>
<dbReference type="PANTHER" id="PTHR40288:SF1">
    <property type="entry name" value="EXPERA DOMAIN-CONTAINING PROTEIN"/>
    <property type="match status" value="1"/>
</dbReference>
<sequence length="223" mass="25303">MQRFLAAGIRIAVVGGRGVDEEQFPHTRSSAQREREGAESMRLCWCITIGELNTFVCGIPLRNRELCAFFGIAQLLVASASLLQYLAYDIIIFDYGLMHRVLGTNECVANYLDGGFMRAMWCVEHTGALFILIIALYIIKKPTWMLWPALLMQSSYALGLAVLTMATAPKILEALSGRVDADFGTAFFIYSSGFVFNWFFTFVLWHHYWHMERKFSIRVAITS</sequence>